<dbReference type="GO" id="GO:0005794">
    <property type="term" value="C:Golgi apparatus"/>
    <property type="evidence" value="ECO:0007669"/>
    <property type="project" value="UniProtKB-ARBA"/>
</dbReference>
<evidence type="ECO:0000313" key="7">
    <source>
        <dbReference type="EMBL" id="KAI6655760.1"/>
    </source>
</evidence>
<dbReference type="GO" id="GO:0008476">
    <property type="term" value="F:protein-tyrosine sulfotransferase activity"/>
    <property type="evidence" value="ECO:0007669"/>
    <property type="project" value="UniProtKB-EC"/>
</dbReference>
<evidence type="ECO:0000256" key="6">
    <source>
        <dbReference type="SAM" id="Phobius"/>
    </source>
</evidence>
<reference evidence="7 8" key="1">
    <citation type="journal article" date="2023" name="BMC Biol.">
        <title>The compact genome of the sponge Oopsacas minuta (Hexactinellida) is lacking key metazoan core genes.</title>
        <authorList>
            <person name="Santini S."/>
            <person name="Schenkelaars Q."/>
            <person name="Jourda C."/>
            <person name="Duchesne M."/>
            <person name="Belahbib H."/>
            <person name="Rocher C."/>
            <person name="Selva M."/>
            <person name="Riesgo A."/>
            <person name="Vervoort M."/>
            <person name="Leys S.P."/>
            <person name="Kodjabachian L."/>
            <person name="Le Bivic A."/>
            <person name="Borchiellini C."/>
            <person name="Claverie J.M."/>
            <person name="Renard E."/>
        </authorList>
    </citation>
    <scope>NUCLEOTIDE SEQUENCE [LARGE SCALE GENOMIC DNA]</scope>
    <source>
        <strain evidence="7">SPO-2</strain>
    </source>
</reference>
<dbReference type="Proteomes" id="UP001165289">
    <property type="component" value="Unassembled WGS sequence"/>
</dbReference>
<dbReference type="InterPro" id="IPR026634">
    <property type="entry name" value="TPST-like"/>
</dbReference>
<evidence type="ECO:0000256" key="3">
    <source>
        <dbReference type="ARBA" id="ARBA00022679"/>
    </source>
</evidence>
<name>A0AAV7K4M5_9METZ</name>
<dbReference type="PANTHER" id="PTHR12788:SF8">
    <property type="entry name" value="PROTEIN-TYROSINE SULFOTRANSFERASE"/>
    <property type="match status" value="1"/>
</dbReference>
<comment type="catalytic activity">
    <reaction evidence="4 5">
        <text>L-tyrosyl-[protein] + 3'-phosphoadenylyl sulfate = O-sulfo-L-tyrosine-[protein] + adenosine 3',5'-bisphosphate + H(+)</text>
        <dbReference type="Rhea" id="RHEA:16801"/>
        <dbReference type="Rhea" id="RHEA-COMP:10136"/>
        <dbReference type="Rhea" id="RHEA-COMP:11688"/>
        <dbReference type="ChEBI" id="CHEBI:15378"/>
        <dbReference type="ChEBI" id="CHEBI:46858"/>
        <dbReference type="ChEBI" id="CHEBI:58339"/>
        <dbReference type="ChEBI" id="CHEBI:58343"/>
        <dbReference type="ChEBI" id="CHEBI:65286"/>
        <dbReference type="EC" id="2.8.2.20"/>
    </reaction>
</comment>
<keyword evidence="6" id="KW-1133">Transmembrane helix</keyword>
<dbReference type="EC" id="2.8.2.20" evidence="2 5"/>
<keyword evidence="6" id="KW-0472">Membrane</keyword>
<keyword evidence="8" id="KW-1185">Reference proteome</keyword>
<keyword evidence="6" id="KW-0812">Transmembrane</keyword>
<proteinExistence type="inferred from homology"/>
<sequence>MILHKHSILNIFLSILVISGGISYIHQRNRILGIMEEMLIVKNSLREKGIESELAVDRVELAMRLCGEEIQTKRTYIDKCIDFKVKQKQNINLTEVEHEGLQEIIKIGQEKLDECFEKRNILKNKNKHCFPEEFLRPEDQNIFRNGKAGNMIKYFVLFIGYARSGHSIVAALLDAHPHIVISHELHAVQRWTNSRNETEPYNRYDLFNEIMNKARSTTNGKGGFRSPNSTRKYYTLDVPGLYQGHYEDYIQIIGDKSEEIIKFMKEDLWSRWIRRGSEDILLKLERFQYFVGCPLKIFHIVRNPYDNIATKFLYGISGEARKDALLGENKLIIENANLSIFVKRHINSLQKIRRYIDYFGERMLTLHHEDLITNPILSLKIMCNHMEIYCSNSYLEKASKSVFSTAMKSRQSVEWNQDMKTIINTAIQTYTFLNRYSFER</sequence>
<evidence type="ECO:0000256" key="2">
    <source>
        <dbReference type="ARBA" id="ARBA00013262"/>
    </source>
</evidence>
<evidence type="ECO:0000256" key="4">
    <source>
        <dbReference type="ARBA" id="ARBA00048460"/>
    </source>
</evidence>
<evidence type="ECO:0000256" key="1">
    <source>
        <dbReference type="ARBA" id="ARBA00009988"/>
    </source>
</evidence>
<comment type="function">
    <text evidence="5">Catalyzes the O-sulfation of tyrosine residues within acidic motifs of polypeptides, using 3'-phosphoadenylyl sulfate (PAPS) as cosubstrate.</text>
</comment>
<gene>
    <name evidence="7" type="ORF">LOD99_1902</name>
</gene>
<evidence type="ECO:0000313" key="8">
    <source>
        <dbReference type="Proteomes" id="UP001165289"/>
    </source>
</evidence>
<dbReference type="InterPro" id="IPR027417">
    <property type="entry name" value="P-loop_NTPase"/>
</dbReference>
<evidence type="ECO:0000256" key="5">
    <source>
        <dbReference type="RuleBase" id="RU365018"/>
    </source>
</evidence>
<keyword evidence="3 5" id="KW-0808">Transferase</keyword>
<dbReference type="AlphaFoldDB" id="A0AAV7K4M5"/>
<protein>
    <recommendedName>
        <fullName evidence="2 5">Protein-tyrosine sulfotransferase</fullName>
        <ecNumber evidence="2 5">2.8.2.20</ecNumber>
    </recommendedName>
</protein>
<dbReference type="PANTHER" id="PTHR12788">
    <property type="entry name" value="PROTEIN-TYROSINE SULFOTRANSFERASE 2"/>
    <property type="match status" value="1"/>
</dbReference>
<feature type="transmembrane region" description="Helical" evidence="6">
    <location>
        <begin position="7"/>
        <end position="25"/>
    </location>
</feature>
<comment type="caution">
    <text evidence="7">The sequence shown here is derived from an EMBL/GenBank/DDBJ whole genome shotgun (WGS) entry which is preliminary data.</text>
</comment>
<comment type="similarity">
    <text evidence="1 5">Belongs to the protein sulfotransferase family.</text>
</comment>
<dbReference type="SUPFAM" id="SSF52540">
    <property type="entry name" value="P-loop containing nucleoside triphosphate hydrolases"/>
    <property type="match status" value="1"/>
</dbReference>
<organism evidence="7 8">
    <name type="scientific">Oopsacas minuta</name>
    <dbReference type="NCBI Taxonomy" id="111878"/>
    <lineage>
        <taxon>Eukaryota</taxon>
        <taxon>Metazoa</taxon>
        <taxon>Porifera</taxon>
        <taxon>Hexactinellida</taxon>
        <taxon>Hexasterophora</taxon>
        <taxon>Lyssacinosida</taxon>
        <taxon>Leucopsacidae</taxon>
        <taxon>Oopsacas</taxon>
    </lineage>
</organism>
<dbReference type="EMBL" id="JAKMXF010000177">
    <property type="protein sequence ID" value="KAI6655760.1"/>
    <property type="molecule type" value="Genomic_DNA"/>
</dbReference>
<dbReference type="Gene3D" id="3.40.50.300">
    <property type="entry name" value="P-loop containing nucleotide triphosphate hydrolases"/>
    <property type="match status" value="1"/>
</dbReference>
<accession>A0AAV7K4M5</accession>